<dbReference type="Pfam" id="PF02082">
    <property type="entry name" value="Rrf2"/>
    <property type="match status" value="1"/>
</dbReference>
<accession>A0A5D4RN76</accession>
<proteinExistence type="predicted"/>
<reference evidence="1 2" key="1">
    <citation type="submission" date="2019-08" db="EMBL/GenBank/DDBJ databases">
        <title>Bacillus genomes from the desert of Cuatro Cienegas, Coahuila.</title>
        <authorList>
            <person name="Olmedo-Alvarez G."/>
        </authorList>
    </citation>
    <scope>NUCLEOTIDE SEQUENCE [LARGE SCALE GENOMIC DNA]</scope>
    <source>
        <strain evidence="1 2">CH446_14T</strain>
    </source>
</reference>
<dbReference type="AlphaFoldDB" id="A0A5D4RN76"/>
<dbReference type="InterPro" id="IPR000944">
    <property type="entry name" value="Tscrpt_reg_Rrf2"/>
</dbReference>
<dbReference type="PROSITE" id="PS51197">
    <property type="entry name" value="HTH_RRF2_2"/>
    <property type="match status" value="1"/>
</dbReference>
<sequence>MNEKTPSASSIRWFSLALQALLIMADNEGLCPSAKLADKIGSESGFLRKILRNLVKEGLVQAKEGRDGGYFLAKPPEDIRLSDVYAGMRAEPFSKGFLDVSSKECFEPCTRSALSGLKNEMEQWILNGLEEKTLKDLMGKK</sequence>
<dbReference type="RefSeq" id="WP_148973319.1">
    <property type="nucleotide sequence ID" value="NZ_JBNIKT010000005.1"/>
</dbReference>
<evidence type="ECO:0000313" key="1">
    <source>
        <dbReference type="EMBL" id="TYS50922.1"/>
    </source>
</evidence>
<dbReference type="GO" id="GO:0005829">
    <property type="term" value="C:cytosol"/>
    <property type="evidence" value="ECO:0007669"/>
    <property type="project" value="TreeGrafter"/>
</dbReference>
<comment type="caution">
    <text evidence="1">The sequence shown here is derived from an EMBL/GenBank/DDBJ whole genome shotgun (WGS) entry which is preliminary data.</text>
</comment>
<protein>
    <submittedName>
        <fullName evidence="1">Rrf2 family transcriptional regulator</fullName>
    </submittedName>
</protein>
<dbReference type="InterPro" id="IPR030489">
    <property type="entry name" value="TR_Rrf2-type_CS"/>
</dbReference>
<name>A0A5D4RN76_9BACI</name>
<evidence type="ECO:0000313" key="2">
    <source>
        <dbReference type="Proteomes" id="UP000322139"/>
    </source>
</evidence>
<dbReference type="Proteomes" id="UP000322139">
    <property type="component" value="Unassembled WGS sequence"/>
</dbReference>
<dbReference type="EMBL" id="VTER01000002">
    <property type="protein sequence ID" value="TYS50922.1"/>
    <property type="molecule type" value="Genomic_DNA"/>
</dbReference>
<gene>
    <name evidence="1" type="ORF">FZD51_02440</name>
</gene>
<organism evidence="1 2">
    <name type="scientific">Bacillus infantis</name>
    <dbReference type="NCBI Taxonomy" id="324767"/>
    <lineage>
        <taxon>Bacteria</taxon>
        <taxon>Bacillati</taxon>
        <taxon>Bacillota</taxon>
        <taxon>Bacilli</taxon>
        <taxon>Bacillales</taxon>
        <taxon>Bacillaceae</taxon>
        <taxon>Bacillus</taxon>
    </lineage>
</organism>
<dbReference type="GO" id="GO:0003700">
    <property type="term" value="F:DNA-binding transcription factor activity"/>
    <property type="evidence" value="ECO:0007669"/>
    <property type="project" value="TreeGrafter"/>
</dbReference>
<dbReference type="SUPFAM" id="SSF46785">
    <property type="entry name" value="Winged helix' DNA-binding domain"/>
    <property type="match status" value="1"/>
</dbReference>
<dbReference type="Gene3D" id="1.10.10.10">
    <property type="entry name" value="Winged helix-like DNA-binding domain superfamily/Winged helix DNA-binding domain"/>
    <property type="match status" value="1"/>
</dbReference>
<dbReference type="PANTHER" id="PTHR33221:SF15">
    <property type="entry name" value="HTH-TYPE TRANSCRIPTIONAL REGULATOR YWGB-RELATED"/>
    <property type="match status" value="1"/>
</dbReference>
<dbReference type="InterPro" id="IPR036390">
    <property type="entry name" value="WH_DNA-bd_sf"/>
</dbReference>
<dbReference type="PROSITE" id="PS01332">
    <property type="entry name" value="HTH_RRF2_1"/>
    <property type="match status" value="1"/>
</dbReference>
<dbReference type="InterPro" id="IPR036388">
    <property type="entry name" value="WH-like_DNA-bd_sf"/>
</dbReference>
<dbReference type="PANTHER" id="PTHR33221">
    <property type="entry name" value="WINGED HELIX-TURN-HELIX TRANSCRIPTIONAL REGULATOR, RRF2 FAMILY"/>
    <property type="match status" value="1"/>
</dbReference>